<dbReference type="SUPFAM" id="SSF56954">
    <property type="entry name" value="Outer membrane efflux proteins (OEP)"/>
    <property type="match status" value="1"/>
</dbReference>
<name>A0A854C160_9BACT</name>
<dbReference type="GO" id="GO:0009279">
    <property type="term" value="C:cell outer membrane"/>
    <property type="evidence" value="ECO:0007669"/>
    <property type="project" value="UniProtKB-SubCell"/>
</dbReference>
<feature type="coiled-coil region" evidence="8">
    <location>
        <begin position="17"/>
        <end position="44"/>
    </location>
</feature>
<organism evidence="9 10">
    <name type="scientific">Phocaeicola plebeius</name>
    <dbReference type="NCBI Taxonomy" id="310297"/>
    <lineage>
        <taxon>Bacteria</taxon>
        <taxon>Pseudomonadati</taxon>
        <taxon>Bacteroidota</taxon>
        <taxon>Bacteroidia</taxon>
        <taxon>Bacteroidales</taxon>
        <taxon>Bacteroidaceae</taxon>
        <taxon>Phocaeicola</taxon>
    </lineage>
</organism>
<comment type="caution">
    <text evidence="9">The sequence shown here is derived from an EMBL/GenBank/DDBJ whole genome shotgun (WGS) entry which is preliminary data.</text>
</comment>
<proteinExistence type="inferred from homology"/>
<comment type="similarity">
    <text evidence="2">Belongs to the outer membrane factor (OMF) (TC 1.B.17) family.</text>
</comment>
<evidence type="ECO:0000256" key="5">
    <source>
        <dbReference type="ARBA" id="ARBA00022692"/>
    </source>
</evidence>
<keyword evidence="8" id="KW-0175">Coiled coil</keyword>
<dbReference type="Proteomes" id="UP000186685">
    <property type="component" value="Unassembled WGS sequence"/>
</dbReference>
<keyword evidence="6" id="KW-0472">Membrane</keyword>
<reference evidence="9 10" key="1">
    <citation type="journal article" date="2016" name="Nat. Biotechnol.">
        <title>Measurement of bacterial replication rates in microbial communities.</title>
        <authorList>
            <person name="Brown C.T."/>
            <person name="Olm M.R."/>
            <person name="Thomas B.C."/>
            <person name="Banfield J.F."/>
        </authorList>
    </citation>
    <scope>NUCLEOTIDE SEQUENCE [LARGE SCALE GENOMIC DNA]</scope>
    <source>
        <strain evidence="9">45_130</strain>
    </source>
</reference>
<dbReference type="GO" id="GO:1990281">
    <property type="term" value="C:efflux pump complex"/>
    <property type="evidence" value="ECO:0007669"/>
    <property type="project" value="TreeGrafter"/>
</dbReference>
<evidence type="ECO:0000313" key="9">
    <source>
        <dbReference type="EMBL" id="OKZ10473.1"/>
    </source>
</evidence>
<protein>
    <recommendedName>
        <fullName evidence="11">TolC family protein</fullName>
    </recommendedName>
</protein>
<dbReference type="AlphaFoldDB" id="A0A854C160"/>
<sequence>MKKYIFLAMLCIACTCRSQENSMLQDYRNKVREYSRDIKMAEKTSAIKSEMVRSAYADFLPTLSGSANAGYTGNPMRISKRIDGIDAPINIEGNDTKYGASLTIEQPIYTGGATSAKYKKAKKETELSDSETERIMNNITYSADVYYWNKVACGEMVIIAEKYRNSAAQLVSAVRTRVDAGYADPNDLLMAEVKLNDAEYRLAKACTEAETARLAMNSFSGIPSEDTIATDSIVAPLKLMPETAASMEEAMKRRPEMKSAEYGIEIQRQEAKIASAQFRPQLTVGIDGSFSSPGYDFRPDMDPNYTIYATVHMPIFVGGKRSTTKAVGKYNIAKAEDFRQKTEDDIRLEIETCTYNCSEAVKKVILTESSLEKAEASEWLAMERYDEGNISIVEAINAQIYRMEAEINHVQAKLDAQIAKSRMYKAIGTINN</sequence>
<keyword evidence="3" id="KW-0813">Transport</keyword>
<dbReference type="PANTHER" id="PTHR30026">
    <property type="entry name" value="OUTER MEMBRANE PROTEIN TOLC"/>
    <property type="match status" value="1"/>
</dbReference>
<dbReference type="InterPro" id="IPR003423">
    <property type="entry name" value="OMP_efflux"/>
</dbReference>
<dbReference type="EMBL" id="MNQR01000019">
    <property type="protein sequence ID" value="OKZ10473.1"/>
    <property type="molecule type" value="Genomic_DNA"/>
</dbReference>
<evidence type="ECO:0000256" key="1">
    <source>
        <dbReference type="ARBA" id="ARBA00004442"/>
    </source>
</evidence>
<evidence type="ECO:0000256" key="8">
    <source>
        <dbReference type="SAM" id="Coils"/>
    </source>
</evidence>
<dbReference type="Pfam" id="PF02321">
    <property type="entry name" value="OEP"/>
    <property type="match status" value="2"/>
</dbReference>
<evidence type="ECO:0000256" key="7">
    <source>
        <dbReference type="ARBA" id="ARBA00023237"/>
    </source>
</evidence>
<dbReference type="GO" id="GO:0015288">
    <property type="term" value="F:porin activity"/>
    <property type="evidence" value="ECO:0007669"/>
    <property type="project" value="TreeGrafter"/>
</dbReference>
<keyword evidence="7" id="KW-0998">Cell outer membrane</keyword>
<comment type="subcellular location">
    <subcellularLocation>
        <location evidence="1">Cell outer membrane</location>
    </subcellularLocation>
</comment>
<accession>A0A854C160</accession>
<keyword evidence="5" id="KW-0812">Transmembrane</keyword>
<evidence type="ECO:0000313" key="10">
    <source>
        <dbReference type="Proteomes" id="UP000186685"/>
    </source>
</evidence>
<dbReference type="GO" id="GO:0015562">
    <property type="term" value="F:efflux transmembrane transporter activity"/>
    <property type="evidence" value="ECO:0007669"/>
    <property type="project" value="InterPro"/>
</dbReference>
<evidence type="ECO:0000256" key="2">
    <source>
        <dbReference type="ARBA" id="ARBA00007613"/>
    </source>
</evidence>
<evidence type="ECO:0000256" key="3">
    <source>
        <dbReference type="ARBA" id="ARBA00022448"/>
    </source>
</evidence>
<gene>
    <name evidence="9" type="ORF">BHV76_06220</name>
</gene>
<evidence type="ECO:0000256" key="6">
    <source>
        <dbReference type="ARBA" id="ARBA00023136"/>
    </source>
</evidence>
<dbReference type="Gene3D" id="1.20.1600.10">
    <property type="entry name" value="Outer membrane efflux proteins (OEP)"/>
    <property type="match status" value="1"/>
</dbReference>
<evidence type="ECO:0008006" key="11">
    <source>
        <dbReference type="Google" id="ProtNLM"/>
    </source>
</evidence>
<dbReference type="InterPro" id="IPR051906">
    <property type="entry name" value="TolC-like"/>
</dbReference>
<keyword evidence="4" id="KW-1134">Transmembrane beta strand</keyword>
<evidence type="ECO:0000256" key="4">
    <source>
        <dbReference type="ARBA" id="ARBA00022452"/>
    </source>
</evidence>
<dbReference type="PANTHER" id="PTHR30026:SF20">
    <property type="entry name" value="OUTER MEMBRANE PROTEIN TOLC"/>
    <property type="match status" value="1"/>
</dbReference>